<feature type="domain" description="PHD-type" evidence="7">
    <location>
        <begin position="1272"/>
        <end position="1376"/>
    </location>
</feature>
<feature type="region of interest" description="Disordered" evidence="5">
    <location>
        <begin position="1049"/>
        <end position="1079"/>
    </location>
</feature>
<accession>A0AAD5Q9I5</accession>
<feature type="domain" description="PHD-type" evidence="7">
    <location>
        <begin position="228"/>
        <end position="335"/>
    </location>
</feature>
<evidence type="ECO:0000259" key="6">
    <source>
        <dbReference type="PROSITE" id="PS50016"/>
    </source>
</evidence>
<dbReference type="SMART" id="SM00249">
    <property type="entry name" value="PHD"/>
    <property type="match status" value="3"/>
</dbReference>
<proteinExistence type="predicted"/>
<feature type="compositionally biased region" description="Pro residues" evidence="5">
    <location>
        <begin position="710"/>
        <end position="735"/>
    </location>
</feature>
<evidence type="ECO:0000259" key="7">
    <source>
        <dbReference type="PROSITE" id="PS51805"/>
    </source>
</evidence>
<comment type="caution">
    <text evidence="8">The sequence shown here is derived from an EMBL/GenBank/DDBJ whole genome shotgun (WGS) entry which is preliminary data.</text>
</comment>
<feature type="compositionally biased region" description="Low complexity" evidence="5">
    <location>
        <begin position="525"/>
        <end position="552"/>
    </location>
</feature>
<feature type="region of interest" description="Disordered" evidence="5">
    <location>
        <begin position="368"/>
        <end position="576"/>
    </location>
</feature>
<feature type="compositionally biased region" description="Low complexity" evidence="5">
    <location>
        <begin position="410"/>
        <end position="420"/>
    </location>
</feature>
<keyword evidence="9" id="KW-1185">Reference proteome</keyword>
<dbReference type="InterPro" id="IPR019787">
    <property type="entry name" value="Znf_PHD-finger"/>
</dbReference>
<dbReference type="Pfam" id="PF13831">
    <property type="entry name" value="PHD_2"/>
    <property type="match status" value="1"/>
</dbReference>
<evidence type="ECO:0000313" key="9">
    <source>
        <dbReference type="Proteomes" id="UP001209570"/>
    </source>
</evidence>
<dbReference type="PANTHER" id="PTHR13793">
    <property type="entry name" value="PHD FINGER PROTEINS"/>
    <property type="match status" value="1"/>
</dbReference>
<dbReference type="Gene3D" id="3.30.40.10">
    <property type="entry name" value="Zinc/RING finger domain, C3HC4 (zinc finger)"/>
    <property type="match status" value="3"/>
</dbReference>
<sequence length="1583" mass="172221">MGRGSSSAALSSMGLSLSLSPPRQLSLASLERLAQHELFDFGVPHPAVADRLVELQTLLRRGAVESDLPELLDELVHELEDEIHAAGASELYLLAALQHFRQQMQMLLDLDQDALLAQRGAALGSLFAAKPKPTPTPKPAAPSALNAIDAARREHRQNAVDDDAACGVCLQKDSLEHDPIVLCELCGVAVHQSCYRLDDIPDDDWYCHPCARYLRAREVENNVTPTYELPCAACAQKGGAFIATVDGKWVHMACSMFLPELFVQSSQDGEVIGGLDQLKARRQLRCCFCKTKDKGACAQCVVGKCTTSYHVLCALQHGLKFVFMEDKVRDARRAVWRVVDFDLRLLWEKDQFGSGCTRHQRQFLGKADAAATDDDAMAPPSTPQKPRKHKRLVKGASTPSKGKRRPSKPADSSDGSSAASSDEDDDDEEEEDGVLLDQESDDDCVMVGAADDSDGVVFRIASTPPRPTKRAKPRSPATASGPSSSSSSTRHSPGKTKPKARTQQQLSITSFGQPKQLSHPPRPPAATTSSPASKPLKPLQPLASSSSGASLLSPPPLPPRAPSASSPASLPAPPAAAPAGAVATMEIVKMPAQVLLPVVSAASKDPTTFEDVLIVIPTAPLGISVRLETRAPQGSAMLVQARDTSNPMMNDAFRHGLLRDGDEMFAINDISLRNRPVAWLRDLLGVLPPPFRCWIRTSARRSLPATLLPTPLPLPTPTKPPTSKPPTPVAAPAPSPKASQRPPLAPSSSSSAAAPTTAKQSSEGTARGPDASATKPPSRSPMDEALSTDWPWFYLRSDGKLAMSLTWKSLDAGFFVAKWNPATWSRLFGNVETLLGFRLRRDHPAFHETNALVEMPRRETALAPYLLEHRASVKNKRRGVGPNASVFVGVNVEAATRSEEEWDAMPRLDVGTTVDVAKRTWPGINKLGGAGRIKKVHEVASTDGKRTRFLYDVAYILGGSEKKIERKWITVVDIDDEAKKNAVESTAADGPADSASATDEEDDGESKPLRLRLGFRLGRRADHKDAELPAPEKDTAGALHRRVHLQVTVHSKSVHLERKPIAPSSASSPEQSSQSDTPSAKVLLWHQHFPAKQSPQDAALSDALSGELLYCEPRDSGDDAADAIDSDDEENEIKTQLRDAQQAFARVMARNEELLAALQLTVSREYGTKAYRAREMTEIQARHYEQLYRDMAAARKRFDESDDDEDDDVEDGEHDDGEHQRQSTPSVSAEAPSSKTTRRRRRKRSDSGSSSSNDEDESCGGLFVNRIKQEGDEVCALCELTGGDFAATSCGRVVHPQCAMYTPETFFKDGVAHGLDQIPAAERGALSCAICGGKRGLSKIQCANQRCLVAYHVACAFVNGLLTRDPYYQAWCPKHLKTSGMASEVEWPRHLRPQGGRRPETVDGHDDEVDSADGEDEDDDSQEETDSPVVKPRGSQRRDSTASNRKRKRRDAEPSTKKERVAPMKTKENVNRRLDIEDVTADDDEEDAAASGAVFAVGDTVLVQPREWRGSNKPGGVARVVQVHELTAPSSDGVVGEPTRVVSYDVAYVLTNGKEKNVEARFVRPYATTDAEDSESRSQKRRR</sequence>
<evidence type="ECO:0008006" key="10">
    <source>
        <dbReference type="Google" id="ProtNLM"/>
    </source>
</evidence>
<name>A0AAD5Q9I5_PYTIN</name>
<protein>
    <recommendedName>
        <fullName evidence="10">PHD-type domain-containing protein</fullName>
    </recommendedName>
</protein>
<dbReference type="PANTHER" id="PTHR13793:SF107">
    <property type="entry name" value="BROMODOMAIN-CONTAINING PROTEIN HOMOLOG"/>
    <property type="match status" value="1"/>
</dbReference>
<dbReference type="EMBL" id="JAKCXM010000202">
    <property type="protein sequence ID" value="KAJ0398865.1"/>
    <property type="molecule type" value="Genomic_DNA"/>
</dbReference>
<feature type="compositionally biased region" description="Basic and acidic residues" evidence="5">
    <location>
        <begin position="1450"/>
        <end position="1476"/>
    </location>
</feature>
<keyword evidence="3" id="KW-0862">Zinc</keyword>
<feature type="compositionally biased region" description="Acidic residues" evidence="5">
    <location>
        <begin position="1200"/>
        <end position="1215"/>
    </location>
</feature>
<keyword evidence="2 4" id="KW-0863">Zinc-finger</keyword>
<feature type="region of interest" description="Disordered" evidence="5">
    <location>
        <begin position="706"/>
        <end position="783"/>
    </location>
</feature>
<evidence type="ECO:0000256" key="3">
    <source>
        <dbReference type="ARBA" id="ARBA00022833"/>
    </source>
</evidence>
<feature type="region of interest" description="Disordered" evidence="5">
    <location>
        <begin position="1197"/>
        <end position="1258"/>
    </location>
</feature>
<dbReference type="CDD" id="cd15571">
    <property type="entry name" value="ePHD"/>
    <property type="match status" value="2"/>
</dbReference>
<keyword evidence="1" id="KW-0479">Metal-binding</keyword>
<feature type="compositionally biased region" description="Low complexity" evidence="5">
    <location>
        <begin position="736"/>
        <end position="762"/>
    </location>
</feature>
<feature type="compositionally biased region" description="Low complexity" evidence="5">
    <location>
        <begin position="474"/>
        <end position="491"/>
    </location>
</feature>
<dbReference type="GO" id="GO:0006357">
    <property type="term" value="P:regulation of transcription by RNA polymerase II"/>
    <property type="evidence" value="ECO:0007669"/>
    <property type="project" value="TreeGrafter"/>
</dbReference>
<feature type="compositionally biased region" description="Acidic residues" evidence="5">
    <location>
        <begin position="421"/>
        <end position="444"/>
    </location>
</feature>
<organism evidence="8 9">
    <name type="scientific">Pythium insidiosum</name>
    <name type="common">Pythiosis disease agent</name>
    <dbReference type="NCBI Taxonomy" id="114742"/>
    <lineage>
        <taxon>Eukaryota</taxon>
        <taxon>Sar</taxon>
        <taxon>Stramenopiles</taxon>
        <taxon>Oomycota</taxon>
        <taxon>Peronosporomycetes</taxon>
        <taxon>Pythiales</taxon>
        <taxon>Pythiaceae</taxon>
        <taxon>Pythium</taxon>
    </lineage>
</organism>
<dbReference type="InterPro" id="IPR001965">
    <property type="entry name" value="Znf_PHD"/>
</dbReference>
<evidence type="ECO:0000313" key="8">
    <source>
        <dbReference type="EMBL" id="KAJ0398865.1"/>
    </source>
</evidence>
<feature type="compositionally biased region" description="Low complexity" evidence="5">
    <location>
        <begin position="1062"/>
        <end position="1075"/>
    </location>
</feature>
<feature type="compositionally biased region" description="Acidic residues" evidence="5">
    <location>
        <begin position="1405"/>
        <end position="1426"/>
    </location>
</feature>
<dbReference type="InterPro" id="IPR034732">
    <property type="entry name" value="EPHD"/>
</dbReference>
<dbReference type="CDD" id="cd15492">
    <property type="entry name" value="PHD_BRPF_JADE_like"/>
    <property type="match status" value="1"/>
</dbReference>
<dbReference type="GO" id="GO:0008270">
    <property type="term" value="F:zinc ion binding"/>
    <property type="evidence" value="ECO:0007669"/>
    <property type="project" value="UniProtKB-KW"/>
</dbReference>
<evidence type="ECO:0000256" key="1">
    <source>
        <dbReference type="ARBA" id="ARBA00022723"/>
    </source>
</evidence>
<dbReference type="InterPro" id="IPR013083">
    <property type="entry name" value="Znf_RING/FYVE/PHD"/>
</dbReference>
<dbReference type="SUPFAM" id="SSF57903">
    <property type="entry name" value="FYVE/PHD zinc finger"/>
    <property type="match status" value="1"/>
</dbReference>
<dbReference type="Pfam" id="PF13832">
    <property type="entry name" value="zf-HC5HC2H_2"/>
    <property type="match status" value="2"/>
</dbReference>
<feature type="region of interest" description="Disordered" evidence="5">
    <location>
        <begin position="1386"/>
        <end position="1478"/>
    </location>
</feature>
<dbReference type="InterPro" id="IPR050701">
    <property type="entry name" value="Histone_Mod_Regulator"/>
</dbReference>
<dbReference type="PROSITE" id="PS51805">
    <property type="entry name" value="EPHD"/>
    <property type="match status" value="2"/>
</dbReference>
<evidence type="ECO:0000256" key="5">
    <source>
        <dbReference type="SAM" id="MobiDB-lite"/>
    </source>
</evidence>
<evidence type="ECO:0000256" key="4">
    <source>
        <dbReference type="PROSITE-ProRule" id="PRU00146"/>
    </source>
</evidence>
<dbReference type="Proteomes" id="UP001209570">
    <property type="component" value="Unassembled WGS sequence"/>
</dbReference>
<dbReference type="InterPro" id="IPR011011">
    <property type="entry name" value="Znf_FYVE_PHD"/>
</dbReference>
<reference evidence="8" key="1">
    <citation type="submission" date="2021-12" db="EMBL/GenBank/DDBJ databases">
        <title>Prjna785345.</title>
        <authorList>
            <person name="Rujirawat T."/>
            <person name="Krajaejun T."/>
        </authorList>
    </citation>
    <scope>NUCLEOTIDE SEQUENCE</scope>
    <source>
        <strain evidence="8">Pi057C3</strain>
    </source>
</reference>
<feature type="domain" description="PHD-type" evidence="6">
    <location>
        <begin position="163"/>
        <end position="213"/>
    </location>
</feature>
<evidence type="ECO:0000256" key="2">
    <source>
        <dbReference type="ARBA" id="ARBA00022771"/>
    </source>
</evidence>
<feature type="region of interest" description="Disordered" evidence="5">
    <location>
        <begin position="982"/>
        <end position="1014"/>
    </location>
</feature>
<feature type="compositionally biased region" description="Polar residues" evidence="5">
    <location>
        <begin position="501"/>
        <end position="516"/>
    </location>
</feature>
<gene>
    <name evidence="8" type="ORF">P43SY_010156</name>
</gene>
<dbReference type="PROSITE" id="PS50016">
    <property type="entry name" value="ZF_PHD_2"/>
    <property type="match status" value="1"/>
</dbReference>